<dbReference type="Proteomes" id="UP001595975">
    <property type="component" value="Unassembled WGS sequence"/>
</dbReference>
<keyword evidence="7" id="KW-1133">Transmembrane helix</keyword>
<dbReference type="Pfam" id="PF00082">
    <property type="entry name" value="Peptidase_S8"/>
    <property type="match status" value="1"/>
</dbReference>
<evidence type="ECO:0000313" key="11">
    <source>
        <dbReference type="Proteomes" id="UP001595975"/>
    </source>
</evidence>
<dbReference type="SUPFAM" id="SSF52743">
    <property type="entry name" value="Subtilisin-like"/>
    <property type="match status" value="1"/>
</dbReference>
<accession>A0ABW0X3X2</accession>
<dbReference type="InterPro" id="IPR000209">
    <property type="entry name" value="Peptidase_S8/S53_dom"/>
</dbReference>
<reference evidence="11" key="1">
    <citation type="journal article" date="2019" name="Int. J. Syst. Evol. Microbiol.">
        <title>The Global Catalogue of Microorganisms (GCM) 10K type strain sequencing project: providing services to taxonomists for standard genome sequencing and annotation.</title>
        <authorList>
            <consortium name="The Broad Institute Genomics Platform"/>
            <consortium name="The Broad Institute Genome Sequencing Center for Infectious Disease"/>
            <person name="Wu L."/>
            <person name="Ma J."/>
        </authorList>
    </citation>
    <scope>NUCLEOTIDE SEQUENCE [LARGE SCALE GENOMIC DNA]</scope>
    <source>
        <strain evidence="11">CGMCC 4.1437</strain>
    </source>
</reference>
<comment type="caution">
    <text evidence="10">The sequence shown here is derived from an EMBL/GenBank/DDBJ whole genome shotgun (WGS) entry which is preliminary data.</text>
</comment>
<evidence type="ECO:0000256" key="5">
    <source>
        <dbReference type="PROSITE-ProRule" id="PRU01240"/>
    </source>
</evidence>
<feature type="compositionally biased region" description="Low complexity" evidence="6">
    <location>
        <begin position="284"/>
        <end position="300"/>
    </location>
</feature>
<keyword evidence="11" id="KW-1185">Reference proteome</keyword>
<evidence type="ECO:0000256" key="6">
    <source>
        <dbReference type="SAM" id="MobiDB-lite"/>
    </source>
</evidence>
<dbReference type="RefSeq" id="WP_380226162.1">
    <property type="nucleotide sequence ID" value="NZ_JBHSOF010000018.1"/>
</dbReference>
<dbReference type="InterPro" id="IPR050131">
    <property type="entry name" value="Peptidase_S8_subtilisin-like"/>
</dbReference>
<dbReference type="Gene3D" id="3.40.50.200">
    <property type="entry name" value="Peptidase S8/S53 domain"/>
    <property type="match status" value="1"/>
</dbReference>
<sequence>MSAGGGGRFGRPVAVAACGLAVLGAAAGPAVAAGAGVVPVSVAAETAAPLAGAPAAGASPSAGAERPAMGQTLSDVRQNGCRKPATRSADRPAWSQVYLRPDAVWPLSRGAGVTVAVIGSGVDAAAGAASGALAGRLTLGARLHGEGDAGRDCVGHGTVLATLVAGRRPADGGPSGVAPGAKVLAVAVTDDAGSTNADLLSRGIRAAADGGARIAVVAAPIAEPAPALAEAVGYATAKGMLLVAPVGPDNQSVAGPVYPAGYPGVLAVAGIGPDGSPAGGAAGPGSSAGAAAGPAAGAAAGPAAGRTSRVDLAAPGEALLAAGPGGGTFTASGPSYAAALVAGVAALVLGRSPSLTVEQLADRLRATAYRPGTALPDPAVGWGAVDPVTAVGTATRAEAAAPAATPDPVVLPPPPDRTAVRLASAVTGASLGGAALIGLAAAAARVGRKRSRNGAGVGERAPQPE</sequence>
<dbReference type="PROSITE" id="PS51892">
    <property type="entry name" value="SUBTILASE"/>
    <property type="match status" value="1"/>
</dbReference>
<comment type="similarity">
    <text evidence="1 5">Belongs to the peptidase S8 family.</text>
</comment>
<keyword evidence="8" id="KW-0732">Signal</keyword>
<comment type="caution">
    <text evidence="5">Lacks conserved residue(s) required for the propagation of feature annotation.</text>
</comment>
<organism evidence="10 11">
    <name type="scientific">Kitasatospora misakiensis</name>
    <dbReference type="NCBI Taxonomy" id="67330"/>
    <lineage>
        <taxon>Bacteria</taxon>
        <taxon>Bacillati</taxon>
        <taxon>Actinomycetota</taxon>
        <taxon>Actinomycetes</taxon>
        <taxon>Kitasatosporales</taxon>
        <taxon>Streptomycetaceae</taxon>
        <taxon>Kitasatospora</taxon>
    </lineage>
</organism>
<evidence type="ECO:0000256" key="8">
    <source>
        <dbReference type="SAM" id="SignalP"/>
    </source>
</evidence>
<feature type="region of interest" description="Disordered" evidence="6">
    <location>
        <begin position="277"/>
        <end position="300"/>
    </location>
</feature>
<protein>
    <submittedName>
        <fullName evidence="10">S8 family serine peptidase</fullName>
    </submittedName>
</protein>
<gene>
    <name evidence="10" type="ORF">ACFP3U_15900</name>
</gene>
<keyword evidence="2" id="KW-0645">Protease</keyword>
<evidence type="ECO:0000313" key="10">
    <source>
        <dbReference type="EMBL" id="MFC5664463.1"/>
    </source>
</evidence>
<feature type="transmembrane region" description="Helical" evidence="7">
    <location>
        <begin position="422"/>
        <end position="444"/>
    </location>
</feature>
<evidence type="ECO:0000256" key="2">
    <source>
        <dbReference type="ARBA" id="ARBA00022670"/>
    </source>
</evidence>
<dbReference type="PRINTS" id="PR00723">
    <property type="entry name" value="SUBTILISIN"/>
</dbReference>
<evidence type="ECO:0000259" key="9">
    <source>
        <dbReference type="Pfam" id="PF00082"/>
    </source>
</evidence>
<dbReference type="PANTHER" id="PTHR43806:SF11">
    <property type="entry name" value="CEREVISIN-RELATED"/>
    <property type="match status" value="1"/>
</dbReference>
<name>A0ABW0X3X2_9ACTN</name>
<dbReference type="PANTHER" id="PTHR43806">
    <property type="entry name" value="PEPTIDASE S8"/>
    <property type="match status" value="1"/>
</dbReference>
<keyword evidence="4" id="KW-0720">Serine protease</keyword>
<evidence type="ECO:0000256" key="4">
    <source>
        <dbReference type="ARBA" id="ARBA00022825"/>
    </source>
</evidence>
<dbReference type="InterPro" id="IPR036852">
    <property type="entry name" value="Peptidase_S8/S53_dom_sf"/>
</dbReference>
<dbReference type="InterPro" id="IPR015500">
    <property type="entry name" value="Peptidase_S8_subtilisin-rel"/>
</dbReference>
<keyword evidence="7" id="KW-0472">Membrane</keyword>
<feature type="chain" id="PRO_5045614237" evidence="8">
    <location>
        <begin position="33"/>
        <end position="465"/>
    </location>
</feature>
<feature type="domain" description="Peptidase S8/S53" evidence="9">
    <location>
        <begin position="110"/>
        <end position="383"/>
    </location>
</feature>
<keyword evidence="7" id="KW-0812">Transmembrane</keyword>
<keyword evidence="3" id="KW-0378">Hydrolase</keyword>
<dbReference type="EMBL" id="JBHSOF010000018">
    <property type="protein sequence ID" value="MFC5664463.1"/>
    <property type="molecule type" value="Genomic_DNA"/>
</dbReference>
<evidence type="ECO:0000256" key="1">
    <source>
        <dbReference type="ARBA" id="ARBA00011073"/>
    </source>
</evidence>
<feature type="signal peptide" evidence="8">
    <location>
        <begin position="1"/>
        <end position="32"/>
    </location>
</feature>
<evidence type="ECO:0000256" key="7">
    <source>
        <dbReference type="SAM" id="Phobius"/>
    </source>
</evidence>
<feature type="region of interest" description="Disordered" evidence="6">
    <location>
        <begin position="445"/>
        <end position="465"/>
    </location>
</feature>
<proteinExistence type="inferred from homology"/>
<evidence type="ECO:0000256" key="3">
    <source>
        <dbReference type="ARBA" id="ARBA00022801"/>
    </source>
</evidence>